<comment type="caution">
    <text evidence="5">The sequence shown here is derived from an EMBL/GenBank/DDBJ whole genome shotgun (WGS) entry which is preliminary data.</text>
</comment>
<feature type="signal peptide" evidence="3">
    <location>
        <begin position="1"/>
        <end position="22"/>
    </location>
</feature>
<evidence type="ECO:0000256" key="2">
    <source>
        <dbReference type="ARBA" id="ARBA00022827"/>
    </source>
</evidence>
<dbReference type="Gene3D" id="1.10.45.10">
    <property type="entry name" value="Vanillyl-alcohol Oxidase, Chain A, domain 4"/>
    <property type="match status" value="1"/>
</dbReference>
<dbReference type="InterPro" id="IPR016171">
    <property type="entry name" value="Vanillyl_alc_oxidase_C-sub2"/>
</dbReference>
<evidence type="ECO:0000256" key="3">
    <source>
        <dbReference type="SAM" id="SignalP"/>
    </source>
</evidence>
<proteinExistence type="predicted"/>
<organism evidence="5 6">
    <name type="scientific">Asticcacaulis aquaticus</name>
    <dbReference type="NCBI Taxonomy" id="2984212"/>
    <lineage>
        <taxon>Bacteria</taxon>
        <taxon>Pseudomonadati</taxon>
        <taxon>Pseudomonadota</taxon>
        <taxon>Alphaproteobacteria</taxon>
        <taxon>Caulobacterales</taxon>
        <taxon>Caulobacteraceae</taxon>
        <taxon>Asticcacaulis</taxon>
    </lineage>
</organism>
<dbReference type="InterPro" id="IPR006094">
    <property type="entry name" value="Oxid_FAD_bind_N"/>
</dbReference>
<dbReference type="Gene3D" id="3.30.465.10">
    <property type="match status" value="1"/>
</dbReference>
<keyword evidence="1" id="KW-0285">Flavoprotein</keyword>
<protein>
    <submittedName>
        <fullName evidence="5">FAD-binding oxidoreductase</fullName>
    </submittedName>
</protein>
<dbReference type="InterPro" id="IPR016164">
    <property type="entry name" value="FAD-linked_Oxase-like_C"/>
</dbReference>
<accession>A0ABT5HTJ0</accession>
<dbReference type="Proteomes" id="UP001214854">
    <property type="component" value="Unassembled WGS sequence"/>
</dbReference>
<dbReference type="SUPFAM" id="SSF56176">
    <property type="entry name" value="FAD-binding/transporter-associated domain-like"/>
    <property type="match status" value="1"/>
</dbReference>
<gene>
    <name evidence="5" type="ORF">PQU92_08850</name>
</gene>
<keyword evidence="3" id="KW-0732">Signal</keyword>
<dbReference type="PANTHER" id="PTHR43762:SF1">
    <property type="entry name" value="D-ARABINONO-1,4-LACTONE OXIDASE"/>
    <property type="match status" value="1"/>
</dbReference>
<dbReference type="InterPro" id="IPR010031">
    <property type="entry name" value="FAD_lactone_oxidase-like"/>
</dbReference>
<evidence type="ECO:0000313" key="6">
    <source>
        <dbReference type="Proteomes" id="UP001214854"/>
    </source>
</evidence>
<evidence type="ECO:0000256" key="1">
    <source>
        <dbReference type="ARBA" id="ARBA00022630"/>
    </source>
</evidence>
<dbReference type="PROSITE" id="PS51387">
    <property type="entry name" value="FAD_PCMH"/>
    <property type="match status" value="1"/>
</dbReference>
<dbReference type="InterPro" id="IPR036318">
    <property type="entry name" value="FAD-bd_PCMH-like_sf"/>
</dbReference>
<keyword evidence="6" id="KW-1185">Reference proteome</keyword>
<dbReference type="InterPro" id="IPR016169">
    <property type="entry name" value="FAD-bd_PCMH_sub2"/>
</dbReference>
<evidence type="ECO:0000313" key="5">
    <source>
        <dbReference type="EMBL" id="MDC7683381.1"/>
    </source>
</evidence>
<dbReference type="PANTHER" id="PTHR43762">
    <property type="entry name" value="L-GULONOLACTONE OXIDASE"/>
    <property type="match status" value="1"/>
</dbReference>
<feature type="domain" description="FAD-binding PCMH-type" evidence="4">
    <location>
        <begin position="32"/>
        <end position="201"/>
    </location>
</feature>
<sequence>MRTVTILIWITLYAVFSATAQGSETVNDITQLNPIVVERIVAPTSTEEVSALVAAHPGPISIGGGRYSQGGQTACTGCLFIDMRQMNRVLAFDPAGKRLTVQAGISWRAVQEIVDWENLSLRIMQSFSNFTVGGSLSVNAHGRYVGEGPIVRSVESFKIVLADGSVKTASRDENSDLFFGAIGGYGGIGVITEVTLNLTDNVAVERVSQRMKVTDYTAFFEARIKPSQTAIIHNATLYPPEYKGVNALTFSRTDKPVDIADRLAPIKPAGSFRQELIAWATHGPFGKQIKEHIYERIIYARPRVAWRNYDASLDVLDIEPASRAKSTYVLQEYFVPEARFDAFVPRLCDILRRHKVNVLNVSIRHAKADPDTLLNWARTDVFAFVIYYEQGVSEADKAAVGVWTRELIDAAIGLGGAYYLPYQIHATPAQFRDAYPKADAFFALKRRVDPTYKFRNRLWEAYYIP</sequence>
<feature type="chain" id="PRO_5046941090" evidence="3">
    <location>
        <begin position="23"/>
        <end position="465"/>
    </location>
</feature>
<dbReference type="RefSeq" id="WP_272747856.1">
    <property type="nucleotide sequence ID" value="NZ_JAQQKX010000006.1"/>
</dbReference>
<name>A0ABT5HTJ0_9CAUL</name>
<keyword evidence="2" id="KW-0274">FAD</keyword>
<reference evidence="5 6" key="1">
    <citation type="submission" date="2023-01" db="EMBL/GenBank/DDBJ databases">
        <title>Novel species of the genus Asticcacaulis isolated from rivers.</title>
        <authorList>
            <person name="Lu H."/>
        </authorList>
    </citation>
    <scope>NUCLEOTIDE SEQUENCE [LARGE SCALE GENOMIC DNA]</scope>
    <source>
        <strain evidence="5 6">BYS171W</strain>
    </source>
</reference>
<dbReference type="InterPro" id="IPR016166">
    <property type="entry name" value="FAD-bd_PCMH"/>
</dbReference>
<dbReference type="SUPFAM" id="SSF55103">
    <property type="entry name" value="FAD-linked oxidases, C-terminal domain"/>
    <property type="match status" value="1"/>
</dbReference>
<evidence type="ECO:0000259" key="4">
    <source>
        <dbReference type="PROSITE" id="PS51387"/>
    </source>
</evidence>
<dbReference type="Pfam" id="PF01565">
    <property type="entry name" value="FAD_binding_4"/>
    <property type="match status" value="1"/>
</dbReference>
<dbReference type="EMBL" id="JAQQKX010000006">
    <property type="protein sequence ID" value="MDC7683381.1"/>
    <property type="molecule type" value="Genomic_DNA"/>
</dbReference>